<dbReference type="InterPro" id="IPR028565">
    <property type="entry name" value="MHD"/>
</dbReference>
<dbReference type="InterPro" id="IPR036168">
    <property type="entry name" value="AP2_Mu_C_sf"/>
</dbReference>
<dbReference type="GO" id="GO:0031902">
    <property type="term" value="C:late endosome membrane"/>
    <property type="evidence" value="ECO:0007669"/>
    <property type="project" value="UniProtKB-SubCell"/>
</dbReference>
<keyword evidence="6" id="KW-0813">Transport</keyword>
<dbReference type="PANTHER" id="PTHR16082">
    <property type="entry name" value="AP-5 COMPLEX SUBUNIT MU-1"/>
    <property type="match status" value="1"/>
</dbReference>
<keyword evidence="7" id="KW-0653">Protein transport</keyword>
<feature type="compositionally biased region" description="Low complexity" evidence="10">
    <location>
        <begin position="60"/>
        <end position="71"/>
    </location>
</feature>
<dbReference type="Proteomes" id="UP000694408">
    <property type="component" value="Unplaced"/>
</dbReference>
<dbReference type="FunFam" id="2.60.40.1170:FF:000013">
    <property type="entry name" value="AP-5 complex subunit mu-1 isoform X1"/>
    <property type="match status" value="1"/>
</dbReference>
<dbReference type="GO" id="GO:0005765">
    <property type="term" value="C:lysosomal membrane"/>
    <property type="evidence" value="ECO:0007669"/>
    <property type="project" value="UniProtKB-SubCell"/>
</dbReference>
<sequence>MAAGREGGKEGGGPSAPLRRRRPAAAAHCVPRPGSSSGGRGAASARRKWGCAGRSRRGRGSSPAAIGPGGITATTATIGTGGMALRALWLLRHDPAAGGAVLFSRRYPTVELRAETFNGSARVPIPSDSAFLKALLLELKLEDEHLFVEHRDTCTRISHSCVHSVPTAAGELWPVLAFHKSGLIYACVPLVEGSLEPRPALLTVRGLSQGLALLLGIMDYVSPSRKNEAELSSKVGQLRTLLIQACPLGTPLNTNIRGLSSSFEDIQEMPVDKEQPAWRSSSYKGKPQVNVCIAEKVKCMQHDQRDAVDTWQVYGAVNCKCDIEGCAPNVTLSLTLPSNAPPLQDIVVHHCVTSVDPAMLLSTSAEPLHDSVYNGPYKFPFIPPSDSFDLCYYTSQVPVPPILGCYQLVEEGSQIKITVNLKLHESIKNSFEYCEARIPFFNRGPIAQLEHRVSYGQLDLFREKSLLVWVIGQKFPKSLEVSLTGTLSFGTAGKEHPTDYVCTGNTAYVKLYFRIPDFTLTGCYVDQHSVQIFVPGKPKITASRELISSDYYIWNSKAPAPMEHRKWTLGESPGNVQILKGW</sequence>
<dbReference type="OMA" id="KEHPTDY"/>
<reference evidence="12" key="2">
    <citation type="submission" date="2025-09" db="UniProtKB">
        <authorList>
            <consortium name="Ensembl"/>
        </authorList>
    </citation>
    <scope>IDENTIFICATION</scope>
</reference>
<dbReference type="SUPFAM" id="SSF49447">
    <property type="entry name" value="Second domain of Mu2 adaptin subunit (ap50) of ap2 adaptor"/>
    <property type="match status" value="1"/>
</dbReference>
<dbReference type="PANTHER" id="PTHR16082:SF2">
    <property type="entry name" value="AP-5 COMPLEX SUBUNIT MU-1"/>
    <property type="match status" value="1"/>
</dbReference>
<feature type="compositionally biased region" description="Low complexity" evidence="10">
    <location>
        <begin position="24"/>
        <end position="35"/>
    </location>
</feature>
<evidence type="ECO:0000256" key="10">
    <source>
        <dbReference type="SAM" id="MobiDB-lite"/>
    </source>
</evidence>
<keyword evidence="13" id="KW-1185">Reference proteome</keyword>
<dbReference type="PROSITE" id="PS51072">
    <property type="entry name" value="MHD"/>
    <property type="match status" value="1"/>
</dbReference>
<evidence type="ECO:0000256" key="8">
    <source>
        <dbReference type="ARBA" id="ARBA00023136"/>
    </source>
</evidence>
<reference evidence="12" key="1">
    <citation type="submission" date="2025-08" db="UniProtKB">
        <authorList>
            <consortium name="Ensembl"/>
        </authorList>
    </citation>
    <scope>IDENTIFICATION</scope>
</reference>
<evidence type="ECO:0000256" key="2">
    <source>
        <dbReference type="ARBA" id="ARBA00004630"/>
    </source>
</evidence>
<dbReference type="Gene3D" id="2.60.40.1170">
    <property type="entry name" value="Mu homology domain, subdomain B"/>
    <property type="match status" value="2"/>
</dbReference>
<comment type="subunit">
    <text evidence="4">Probably part of the adaptor protein complex 5 (AP-5) a tetramer composed of AP5B1, AP5M1, AP5S1 and AP5Z1.</text>
</comment>
<evidence type="ECO:0000256" key="4">
    <source>
        <dbReference type="ARBA" id="ARBA00011174"/>
    </source>
</evidence>
<evidence type="ECO:0000259" key="11">
    <source>
        <dbReference type="PROSITE" id="PS51072"/>
    </source>
</evidence>
<dbReference type="GO" id="GO:0016197">
    <property type="term" value="P:endosomal transport"/>
    <property type="evidence" value="ECO:0007669"/>
    <property type="project" value="TreeGrafter"/>
</dbReference>
<proteinExistence type="inferred from homology"/>
<dbReference type="Pfam" id="PF00928">
    <property type="entry name" value="Adap_comp_sub"/>
    <property type="match status" value="1"/>
</dbReference>
<evidence type="ECO:0000256" key="3">
    <source>
        <dbReference type="ARBA" id="ARBA00005324"/>
    </source>
</evidence>
<name>A0A8C5JGX4_JUNHY</name>
<evidence type="ECO:0000256" key="9">
    <source>
        <dbReference type="ARBA" id="ARBA00030827"/>
    </source>
</evidence>
<dbReference type="Ensembl" id="ENSJHYT00000022969.1">
    <property type="protein sequence ID" value="ENSJHYP00000019037.1"/>
    <property type="gene ID" value="ENSJHYG00000014477.1"/>
</dbReference>
<evidence type="ECO:0000256" key="7">
    <source>
        <dbReference type="ARBA" id="ARBA00022927"/>
    </source>
</evidence>
<dbReference type="GO" id="GO:0005829">
    <property type="term" value="C:cytosol"/>
    <property type="evidence" value="ECO:0007669"/>
    <property type="project" value="TreeGrafter"/>
</dbReference>
<feature type="compositionally biased region" description="Basic residues" evidence="10">
    <location>
        <begin position="45"/>
        <end position="59"/>
    </location>
</feature>
<keyword evidence="8" id="KW-0472">Membrane</keyword>
<evidence type="ECO:0000313" key="13">
    <source>
        <dbReference type="Proteomes" id="UP000694408"/>
    </source>
</evidence>
<dbReference type="AlphaFoldDB" id="A0A8C5JGX4"/>
<protein>
    <recommendedName>
        <fullName evidence="5">AP-5 complex subunit mu-1</fullName>
    </recommendedName>
    <alternativeName>
        <fullName evidence="9">Adaptor-related protein complex 5 subunit mu-1</fullName>
    </alternativeName>
</protein>
<feature type="region of interest" description="Disordered" evidence="10">
    <location>
        <begin position="1"/>
        <end position="71"/>
    </location>
</feature>
<evidence type="ECO:0000256" key="1">
    <source>
        <dbReference type="ARBA" id="ARBA00004492"/>
    </source>
</evidence>
<dbReference type="InterPro" id="IPR039591">
    <property type="entry name" value="AP5M1"/>
</dbReference>
<evidence type="ECO:0000256" key="6">
    <source>
        <dbReference type="ARBA" id="ARBA00022448"/>
    </source>
</evidence>
<comment type="similarity">
    <text evidence="3">Belongs to the adaptor complexes medium subunit family.</text>
</comment>
<dbReference type="GO" id="GO:0030119">
    <property type="term" value="C:AP-type membrane coat adaptor complex"/>
    <property type="evidence" value="ECO:0007669"/>
    <property type="project" value="TreeGrafter"/>
</dbReference>
<organism evidence="12 13">
    <name type="scientific">Junco hyemalis</name>
    <name type="common">Dark-eyed junco</name>
    <dbReference type="NCBI Taxonomy" id="40217"/>
    <lineage>
        <taxon>Eukaryota</taxon>
        <taxon>Metazoa</taxon>
        <taxon>Chordata</taxon>
        <taxon>Craniata</taxon>
        <taxon>Vertebrata</taxon>
        <taxon>Euteleostomi</taxon>
        <taxon>Archelosauria</taxon>
        <taxon>Archosauria</taxon>
        <taxon>Dinosauria</taxon>
        <taxon>Saurischia</taxon>
        <taxon>Theropoda</taxon>
        <taxon>Coelurosauria</taxon>
        <taxon>Aves</taxon>
        <taxon>Neognathae</taxon>
        <taxon>Neoaves</taxon>
        <taxon>Telluraves</taxon>
        <taxon>Australaves</taxon>
        <taxon>Passeriformes</taxon>
        <taxon>Passerellidae</taxon>
        <taxon>Junco</taxon>
    </lineage>
</organism>
<feature type="domain" description="MHD" evidence="11">
    <location>
        <begin position="286"/>
        <end position="555"/>
    </location>
</feature>
<dbReference type="GO" id="GO:0015031">
    <property type="term" value="P:protein transport"/>
    <property type="evidence" value="ECO:0007669"/>
    <property type="project" value="UniProtKB-KW"/>
</dbReference>
<evidence type="ECO:0000313" key="12">
    <source>
        <dbReference type="Ensembl" id="ENSJHYP00000019037.1"/>
    </source>
</evidence>
<dbReference type="CDD" id="cd09256">
    <property type="entry name" value="AP_MuD_MHD"/>
    <property type="match status" value="1"/>
</dbReference>
<evidence type="ECO:0000256" key="5">
    <source>
        <dbReference type="ARBA" id="ARBA00021851"/>
    </source>
</evidence>
<accession>A0A8C5JGX4</accession>
<comment type="subcellular location">
    <subcellularLocation>
        <location evidence="1">Late endosome membrane</location>
        <topology evidence="1">Peripheral membrane protein</topology>
        <orientation evidence="1">Cytoplasmic side</orientation>
    </subcellularLocation>
    <subcellularLocation>
        <location evidence="2">Lysosome membrane</location>
        <topology evidence="2">Peripheral membrane protein</topology>
        <orientation evidence="2">Cytoplasmic side</orientation>
    </subcellularLocation>
</comment>